<reference evidence="1 2" key="1">
    <citation type="journal article" date="2011" name="J. Bacteriol.">
        <title>Genome sequence of 'Pedosphaera parvula' Ellin514, an aerobic Verrucomicrobial isolate from pasture soil.</title>
        <authorList>
            <person name="Kant R."/>
            <person name="van Passel M.W."/>
            <person name="Sangwan P."/>
            <person name="Palva A."/>
            <person name="Lucas S."/>
            <person name="Copeland A."/>
            <person name="Lapidus A."/>
            <person name="Glavina Del Rio T."/>
            <person name="Dalin E."/>
            <person name="Tice H."/>
            <person name="Bruce D."/>
            <person name="Goodwin L."/>
            <person name="Pitluck S."/>
            <person name="Chertkov O."/>
            <person name="Larimer F.W."/>
            <person name="Land M.L."/>
            <person name="Hauser L."/>
            <person name="Brettin T.S."/>
            <person name="Detter J.C."/>
            <person name="Han S."/>
            <person name="de Vos W.M."/>
            <person name="Janssen P.H."/>
            <person name="Smidt H."/>
        </authorList>
    </citation>
    <scope>NUCLEOTIDE SEQUENCE [LARGE SCALE GENOMIC DNA]</scope>
    <source>
        <strain evidence="1 2">Ellin514</strain>
    </source>
</reference>
<dbReference type="EMBL" id="ABOX02000087">
    <property type="protein sequence ID" value="EEF57085.1"/>
    <property type="molecule type" value="Genomic_DNA"/>
</dbReference>
<proteinExistence type="predicted"/>
<evidence type="ECO:0000313" key="2">
    <source>
        <dbReference type="Proteomes" id="UP000003688"/>
    </source>
</evidence>
<evidence type="ECO:0000313" key="1">
    <source>
        <dbReference type="EMBL" id="EEF57085.1"/>
    </source>
</evidence>
<accession>B9XSU8</accession>
<protein>
    <submittedName>
        <fullName evidence="1">Uncharacterized protein</fullName>
    </submittedName>
</protein>
<comment type="caution">
    <text evidence="1">The sequence shown here is derived from an EMBL/GenBank/DDBJ whole genome shotgun (WGS) entry which is preliminary data.</text>
</comment>
<dbReference type="AlphaFoldDB" id="B9XSU8"/>
<keyword evidence="2" id="KW-1185">Reference proteome</keyword>
<dbReference type="Proteomes" id="UP000003688">
    <property type="component" value="Unassembled WGS sequence"/>
</dbReference>
<gene>
    <name evidence="1" type="ORF">Cflav_PD0120</name>
</gene>
<name>B9XSU8_PEDPL</name>
<organism evidence="1 2">
    <name type="scientific">Pedosphaera parvula (strain Ellin514)</name>
    <dbReference type="NCBI Taxonomy" id="320771"/>
    <lineage>
        <taxon>Bacteria</taxon>
        <taxon>Pseudomonadati</taxon>
        <taxon>Verrucomicrobiota</taxon>
        <taxon>Pedosphaerae</taxon>
        <taxon>Pedosphaerales</taxon>
        <taxon>Pedosphaeraceae</taxon>
        <taxon>Pedosphaera</taxon>
    </lineage>
</organism>
<dbReference type="STRING" id="320771.Cflav_PD0120"/>
<sequence length="84" mass="9593">MPPKFTHLARISHSFYPTTRALLAISSINDDGKANALEGFEHCMKPIAQKKQKPEEELWKHSHRLNLRTTPSPILVHFHPQSLA</sequence>